<evidence type="ECO:0000313" key="6">
    <source>
        <dbReference type="Proteomes" id="UP001319104"/>
    </source>
</evidence>
<dbReference type="Gene3D" id="3.40.50.2300">
    <property type="match status" value="1"/>
</dbReference>
<dbReference type="SMART" id="SM00850">
    <property type="entry name" value="LytTR"/>
    <property type="match status" value="1"/>
</dbReference>
<feature type="modified residue" description="4-aspartylphosphate" evidence="2">
    <location>
        <position position="56"/>
    </location>
</feature>
<evidence type="ECO:0000259" key="3">
    <source>
        <dbReference type="PROSITE" id="PS50110"/>
    </source>
</evidence>
<dbReference type="GO" id="GO:0000160">
    <property type="term" value="P:phosphorelay signal transduction system"/>
    <property type="evidence" value="ECO:0007669"/>
    <property type="project" value="InterPro"/>
</dbReference>
<feature type="domain" description="Response regulatory" evidence="3">
    <location>
        <begin position="2"/>
        <end position="116"/>
    </location>
</feature>
<sequence length="239" mass="27764">MKVLIVDDEKHAQDTLEILLKKNFPSQFQIVGKCYSLDEALTHLREVGHPDLVFLDVQMPHRSGFELFQEVPHRDFEIIFTTAHDMTREAINLRPFGYLHKPINQYLLKSKVEEFIEYHDEVNINRKLDSLIGNSESLELQLFSTNDCIEFVHNDEVAYMKGDRGYTTIFKTDGTDLMVSKNLKAVLENYPEKQFLRVSKSLALNIKNVVRYDKKQNKLYLKDGLTLDPGTNTIKNIKV</sequence>
<dbReference type="Pfam" id="PF04397">
    <property type="entry name" value="LytTR"/>
    <property type="match status" value="1"/>
</dbReference>
<evidence type="ECO:0000256" key="2">
    <source>
        <dbReference type="PROSITE-ProRule" id="PRU00169"/>
    </source>
</evidence>
<dbReference type="Pfam" id="PF00072">
    <property type="entry name" value="Response_reg"/>
    <property type="match status" value="1"/>
</dbReference>
<dbReference type="InterPro" id="IPR050595">
    <property type="entry name" value="Bact_response_regulator"/>
</dbReference>
<dbReference type="SMART" id="SM00448">
    <property type="entry name" value="REC"/>
    <property type="match status" value="1"/>
</dbReference>
<keyword evidence="6" id="KW-1185">Reference proteome</keyword>
<dbReference type="PANTHER" id="PTHR44591">
    <property type="entry name" value="STRESS RESPONSE REGULATOR PROTEIN 1"/>
    <property type="match status" value="1"/>
</dbReference>
<evidence type="ECO:0000256" key="1">
    <source>
        <dbReference type="ARBA" id="ARBA00022553"/>
    </source>
</evidence>
<protein>
    <submittedName>
        <fullName evidence="5">Response regulator transcription factor</fullName>
    </submittedName>
</protein>
<feature type="domain" description="HTH LytTR-type" evidence="4">
    <location>
        <begin position="155"/>
        <end position="239"/>
    </location>
</feature>
<dbReference type="AlphaFoldDB" id="A0AAP2CN36"/>
<name>A0AAP2CN36_9BACT</name>
<organism evidence="5 6">
    <name type="scientific">Litoribacter ruber</name>
    <dbReference type="NCBI Taxonomy" id="702568"/>
    <lineage>
        <taxon>Bacteria</taxon>
        <taxon>Pseudomonadati</taxon>
        <taxon>Bacteroidota</taxon>
        <taxon>Cytophagia</taxon>
        <taxon>Cytophagales</taxon>
        <taxon>Cyclobacteriaceae</taxon>
        <taxon>Litoribacter</taxon>
    </lineage>
</organism>
<keyword evidence="1 2" id="KW-0597">Phosphoprotein</keyword>
<dbReference type="InterPro" id="IPR007492">
    <property type="entry name" value="LytTR_DNA-bd_dom"/>
</dbReference>
<reference evidence="5 6" key="1">
    <citation type="submission" date="2021-05" db="EMBL/GenBank/DDBJ databases">
        <authorList>
            <person name="Zhang Z.D."/>
            <person name="Osman G."/>
        </authorList>
    </citation>
    <scope>NUCLEOTIDE SEQUENCE [LARGE SCALE GENOMIC DNA]</scope>
    <source>
        <strain evidence="5 6">KCTC 32217</strain>
    </source>
</reference>
<dbReference type="Gene3D" id="2.40.50.1020">
    <property type="entry name" value="LytTr DNA-binding domain"/>
    <property type="match status" value="1"/>
</dbReference>
<evidence type="ECO:0000313" key="5">
    <source>
        <dbReference type="EMBL" id="MBS9525585.1"/>
    </source>
</evidence>
<dbReference type="PANTHER" id="PTHR44591:SF3">
    <property type="entry name" value="RESPONSE REGULATORY DOMAIN-CONTAINING PROTEIN"/>
    <property type="match status" value="1"/>
</dbReference>
<proteinExistence type="predicted"/>
<dbReference type="EMBL" id="JAHCMY010000015">
    <property type="protein sequence ID" value="MBS9525585.1"/>
    <property type="molecule type" value="Genomic_DNA"/>
</dbReference>
<comment type="caution">
    <text evidence="5">The sequence shown here is derived from an EMBL/GenBank/DDBJ whole genome shotgun (WGS) entry which is preliminary data.</text>
</comment>
<gene>
    <name evidence="5" type="ORF">KI659_16325</name>
</gene>
<dbReference type="Proteomes" id="UP001319104">
    <property type="component" value="Unassembled WGS sequence"/>
</dbReference>
<dbReference type="InterPro" id="IPR001789">
    <property type="entry name" value="Sig_transdc_resp-reg_receiver"/>
</dbReference>
<dbReference type="PROSITE" id="PS50110">
    <property type="entry name" value="RESPONSE_REGULATORY"/>
    <property type="match status" value="1"/>
</dbReference>
<dbReference type="GO" id="GO:0003677">
    <property type="term" value="F:DNA binding"/>
    <property type="evidence" value="ECO:0007669"/>
    <property type="project" value="InterPro"/>
</dbReference>
<dbReference type="InterPro" id="IPR011006">
    <property type="entry name" value="CheY-like_superfamily"/>
</dbReference>
<evidence type="ECO:0000259" key="4">
    <source>
        <dbReference type="PROSITE" id="PS50930"/>
    </source>
</evidence>
<accession>A0AAP2CN36</accession>
<dbReference type="SUPFAM" id="SSF52172">
    <property type="entry name" value="CheY-like"/>
    <property type="match status" value="1"/>
</dbReference>
<dbReference type="RefSeq" id="WP_213946446.1">
    <property type="nucleotide sequence ID" value="NZ_JAHBGI010000028.1"/>
</dbReference>
<dbReference type="PROSITE" id="PS50930">
    <property type="entry name" value="HTH_LYTTR"/>
    <property type="match status" value="1"/>
</dbReference>